<organism evidence="2 3">
    <name type="scientific">Chlorogloeopsis fritschii PCC 6912</name>
    <dbReference type="NCBI Taxonomy" id="211165"/>
    <lineage>
        <taxon>Bacteria</taxon>
        <taxon>Bacillati</taxon>
        <taxon>Cyanobacteriota</taxon>
        <taxon>Cyanophyceae</taxon>
        <taxon>Nostocales</taxon>
        <taxon>Chlorogloeopsidaceae</taxon>
        <taxon>Chlorogloeopsis</taxon>
    </lineage>
</organism>
<keyword evidence="1" id="KW-0472">Membrane</keyword>
<dbReference type="EMBL" id="RSCJ01000004">
    <property type="protein sequence ID" value="RUR84566.1"/>
    <property type="molecule type" value="Genomic_DNA"/>
</dbReference>
<dbReference type="STRING" id="211165.GCA_000317285_03949"/>
<dbReference type="Proteomes" id="UP000268857">
    <property type="component" value="Unassembled WGS sequence"/>
</dbReference>
<comment type="caution">
    <text evidence="2">The sequence shown here is derived from an EMBL/GenBank/DDBJ whole genome shotgun (WGS) entry which is preliminary data.</text>
</comment>
<reference evidence="2 3" key="1">
    <citation type="journal article" date="2019" name="Genome Biol. Evol.">
        <title>Day and night: Metabolic profiles and evolutionary relationships of six axenic non-marine cyanobacteria.</title>
        <authorList>
            <person name="Will S.E."/>
            <person name="Henke P."/>
            <person name="Boedeker C."/>
            <person name="Huang S."/>
            <person name="Brinkmann H."/>
            <person name="Rohde M."/>
            <person name="Jarek M."/>
            <person name="Friedl T."/>
            <person name="Seufert S."/>
            <person name="Schumacher M."/>
            <person name="Overmann J."/>
            <person name="Neumann-Schaal M."/>
            <person name="Petersen J."/>
        </authorList>
    </citation>
    <scope>NUCLEOTIDE SEQUENCE [LARGE SCALE GENOMIC DNA]</scope>
    <source>
        <strain evidence="2 3">PCC 6912</strain>
    </source>
</reference>
<dbReference type="RefSeq" id="WP_016875492.1">
    <property type="nucleotide sequence ID" value="NZ_AJLN01000100.1"/>
</dbReference>
<name>A0A3S1AM85_CHLFR</name>
<keyword evidence="1" id="KW-0812">Transmembrane</keyword>
<protein>
    <submittedName>
        <fullName evidence="2">Uncharacterized protein</fullName>
    </submittedName>
</protein>
<evidence type="ECO:0000256" key="1">
    <source>
        <dbReference type="SAM" id="Phobius"/>
    </source>
</evidence>
<evidence type="ECO:0000313" key="2">
    <source>
        <dbReference type="EMBL" id="RUR84566.1"/>
    </source>
</evidence>
<dbReference type="OrthoDB" id="532853at2"/>
<accession>A0A3S1AM85</accession>
<dbReference type="AlphaFoldDB" id="A0A3S1AM85"/>
<evidence type="ECO:0000313" key="3">
    <source>
        <dbReference type="Proteomes" id="UP000268857"/>
    </source>
</evidence>
<keyword evidence="1" id="KW-1133">Transmembrane helix</keyword>
<sequence>MNIFSDLASQLAGHSPVDWAVLAQNITDPDIIGQMQRAFTHFLKTGQAWALLIGLAIGYMIRSLTSYG</sequence>
<feature type="transmembrane region" description="Helical" evidence="1">
    <location>
        <begin position="42"/>
        <end position="61"/>
    </location>
</feature>
<keyword evidence="3" id="KW-1185">Reference proteome</keyword>
<proteinExistence type="predicted"/>
<gene>
    <name evidence="2" type="ORF">PCC6912_14610</name>
</gene>